<evidence type="ECO:0000313" key="2">
    <source>
        <dbReference type="Proteomes" id="UP000220158"/>
    </source>
</evidence>
<evidence type="ECO:0000313" key="1">
    <source>
        <dbReference type="EMBL" id="CRH02577.1"/>
    </source>
</evidence>
<dbReference type="VEuPathDB" id="PlasmoDB:PRELSG_1430900"/>
<dbReference type="OrthoDB" id="374063at2759"/>
<organism evidence="1 2">
    <name type="scientific">Plasmodium relictum</name>
    <dbReference type="NCBI Taxonomy" id="85471"/>
    <lineage>
        <taxon>Eukaryota</taxon>
        <taxon>Sar</taxon>
        <taxon>Alveolata</taxon>
        <taxon>Apicomplexa</taxon>
        <taxon>Aconoidasida</taxon>
        <taxon>Haemosporida</taxon>
        <taxon>Plasmodiidae</taxon>
        <taxon>Plasmodium</taxon>
        <taxon>Plasmodium (Haemamoeba)</taxon>
    </lineage>
</organism>
<protein>
    <submittedName>
        <fullName evidence="1">Uncharacterized protein</fullName>
    </submittedName>
</protein>
<dbReference type="EMBL" id="LN835309">
    <property type="protein sequence ID" value="CRH02577.1"/>
    <property type="molecule type" value="Genomic_DNA"/>
</dbReference>
<reference evidence="1 2" key="1">
    <citation type="submission" date="2015-04" db="EMBL/GenBank/DDBJ databases">
        <authorList>
            <consortium name="Pathogen Informatics"/>
        </authorList>
    </citation>
    <scope>NUCLEOTIDE SEQUENCE [LARGE SCALE GENOMIC DNA]</scope>
    <source>
        <strain evidence="1 2">SGS1</strain>
    </source>
</reference>
<accession>A0A1J1HAS1</accession>
<sequence>MFFLNSAFSYKKNRSIKYLNGSSDSFRRIKHTNFHELRTNDIRKENQEKLSVDVKDDVIYISSNILVSDEKKIRGMVIFTKSYPKELLEKLKEFLKEYVKDSKKLLTIEKL</sequence>
<dbReference type="RefSeq" id="XP_028535097.1">
    <property type="nucleotide sequence ID" value="XM_028679377.1"/>
</dbReference>
<dbReference type="Proteomes" id="UP000220158">
    <property type="component" value="Chromosome 14"/>
</dbReference>
<proteinExistence type="predicted"/>
<dbReference type="AlphaFoldDB" id="A0A1J1HAS1"/>
<dbReference type="OMA" id="HTNFHEL"/>
<name>A0A1J1HAS1_PLARL</name>
<keyword evidence="2" id="KW-1185">Reference proteome</keyword>
<gene>
    <name evidence="1" type="ORF">PRELSG_1430900</name>
</gene>
<dbReference type="GeneID" id="39738741"/>
<dbReference type="KEGG" id="prel:PRELSG_1430900"/>